<dbReference type="PROSITE" id="PS00280">
    <property type="entry name" value="BPTI_KUNITZ_1"/>
    <property type="match status" value="1"/>
</dbReference>
<feature type="domain" description="BPTI/Kunitz inhibitor" evidence="2">
    <location>
        <begin position="27"/>
        <end position="80"/>
    </location>
</feature>
<dbReference type="GO" id="GO:0004867">
    <property type="term" value="F:serine-type endopeptidase inhibitor activity"/>
    <property type="evidence" value="ECO:0007669"/>
    <property type="project" value="InterPro"/>
</dbReference>
<protein>
    <recommendedName>
        <fullName evidence="2">BPTI/Kunitz inhibitor domain-containing protein</fullName>
    </recommendedName>
</protein>
<dbReference type="SMART" id="SM00131">
    <property type="entry name" value="KU"/>
    <property type="match status" value="2"/>
</dbReference>
<dbReference type="InterPro" id="IPR020901">
    <property type="entry name" value="Prtase_inh_Kunz-CS"/>
</dbReference>
<evidence type="ECO:0000256" key="1">
    <source>
        <dbReference type="SAM" id="SignalP"/>
    </source>
</evidence>
<accession>A0AAE9D084</accession>
<feature type="signal peptide" evidence="1">
    <location>
        <begin position="1"/>
        <end position="18"/>
    </location>
</feature>
<evidence type="ECO:0000259" key="2">
    <source>
        <dbReference type="PROSITE" id="PS50279"/>
    </source>
</evidence>
<dbReference type="InterPro" id="IPR036880">
    <property type="entry name" value="Kunitz_BPTI_sf"/>
</dbReference>
<gene>
    <name evidence="3" type="ORF">L3Y34_007515</name>
</gene>
<dbReference type="InterPro" id="IPR052861">
    <property type="entry name" value="BPTI/Kunitz_domain"/>
</dbReference>
<evidence type="ECO:0000313" key="3">
    <source>
        <dbReference type="EMBL" id="ULT88364.1"/>
    </source>
</evidence>
<dbReference type="InterPro" id="IPR002223">
    <property type="entry name" value="Kunitz_BPTI"/>
</dbReference>
<feature type="chain" id="PRO_5042139223" description="BPTI/Kunitz inhibitor domain-containing protein" evidence="1">
    <location>
        <begin position="19"/>
        <end position="345"/>
    </location>
</feature>
<dbReference type="EMBL" id="CP090895">
    <property type="protein sequence ID" value="ULT88364.1"/>
    <property type="molecule type" value="Genomic_DNA"/>
</dbReference>
<keyword evidence="1" id="KW-0732">Signal</keyword>
<proteinExistence type="predicted"/>
<reference evidence="3 4" key="1">
    <citation type="submission" date="2022-02" db="EMBL/GenBank/DDBJ databases">
        <title>Chromosome-level reference genomes for two strains of Caenorhabditis briggsae: an improved platform for comparative genomics.</title>
        <authorList>
            <person name="Stevens L."/>
            <person name="Andersen E.C."/>
        </authorList>
    </citation>
    <scope>NUCLEOTIDE SEQUENCE [LARGE SCALE GENOMIC DNA]</scope>
    <source>
        <strain evidence="3">QX1410_ONT</strain>
        <tissue evidence="3">Whole-organism</tissue>
    </source>
</reference>
<dbReference type="PROSITE" id="PS50279">
    <property type="entry name" value="BPTI_KUNITZ_2"/>
    <property type="match status" value="1"/>
</dbReference>
<organism evidence="3 4">
    <name type="scientific">Caenorhabditis briggsae</name>
    <dbReference type="NCBI Taxonomy" id="6238"/>
    <lineage>
        <taxon>Eukaryota</taxon>
        <taxon>Metazoa</taxon>
        <taxon>Ecdysozoa</taxon>
        <taxon>Nematoda</taxon>
        <taxon>Chromadorea</taxon>
        <taxon>Rhabditida</taxon>
        <taxon>Rhabditina</taxon>
        <taxon>Rhabditomorpha</taxon>
        <taxon>Rhabditoidea</taxon>
        <taxon>Rhabditidae</taxon>
        <taxon>Peloderinae</taxon>
        <taxon>Caenorhabditis</taxon>
    </lineage>
</organism>
<dbReference type="CDD" id="cd00109">
    <property type="entry name" value="Kunitz-type"/>
    <property type="match status" value="1"/>
</dbReference>
<evidence type="ECO:0000313" key="4">
    <source>
        <dbReference type="Proteomes" id="UP000827892"/>
    </source>
</evidence>
<name>A0AAE9D084_CAEBR</name>
<dbReference type="Gene3D" id="4.10.410.10">
    <property type="entry name" value="Pancreatic trypsin inhibitor Kunitz domain"/>
    <property type="match status" value="1"/>
</dbReference>
<dbReference type="Pfam" id="PF00014">
    <property type="entry name" value="Kunitz_BPTI"/>
    <property type="match status" value="1"/>
</dbReference>
<dbReference type="PANTHER" id="PTHR47248:SF7">
    <property type="entry name" value="BPTI_KUNITZ INHIBITOR DOMAIN-CONTAINING PROTEIN"/>
    <property type="match status" value="1"/>
</dbReference>
<dbReference type="AlphaFoldDB" id="A0AAE9D084"/>
<dbReference type="PANTHER" id="PTHR47248">
    <property type="entry name" value="PROTEIN CBG06772"/>
    <property type="match status" value="1"/>
</dbReference>
<dbReference type="Proteomes" id="UP000827892">
    <property type="component" value="Chromosome V"/>
</dbReference>
<sequence>MMTYLAVTILVLIIGAESGKEHIAGACHDPLDFGKSPCDKQWSIRYHMDVSTETCLAFNFTGCGDNWNNFATSQACYEGCLPLDHHKCPAASTIYKTIKGRTACNDDCDCGKGKYCDIGHGYGQCCEQEYKDKVDSDYNPPCPPGQSIHCSISSAYMPAIPQIYHLLPGLLIHGDLPPQCTAPLVMKSNSSDDRIKPKLKFHFDRTTGFCMSFLEFRKQDNSFDNIAACTSTCLRNNYKGCPFQRNPIIPIHCHSNKDCNQQKTRKSSKTLYCTREGTCCDTKDLKELRTEFNVTCPWGGQKIQYAYKSSTRLLIGKTFDSKMCPTNSTCHQSKYFAYCCQNHNL</sequence>
<dbReference type="SUPFAM" id="SSF57362">
    <property type="entry name" value="BPTI-like"/>
    <property type="match status" value="2"/>
</dbReference>